<comment type="similarity">
    <text evidence="3 10">Belongs to the aspartokinase family.</text>
</comment>
<evidence type="ECO:0000313" key="14">
    <source>
        <dbReference type="EMBL" id="MFD1392492.1"/>
    </source>
</evidence>
<evidence type="ECO:0000256" key="7">
    <source>
        <dbReference type="ARBA" id="ARBA00022840"/>
    </source>
</evidence>
<dbReference type="EC" id="2.7.2.4" evidence="10"/>
<evidence type="ECO:0000256" key="11">
    <source>
        <dbReference type="RuleBase" id="RU004249"/>
    </source>
</evidence>
<evidence type="ECO:0000256" key="4">
    <source>
        <dbReference type="ARBA" id="ARBA00022679"/>
    </source>
</evidence>
<dbReference type="NCBIfam" id="NF006540">
    <property type="entry name" value="PRK09034.1"/>
    <property type="match status" value="1"/>
</dbReference>
<comment type="pathway">
    <text evidence="11">Amino-acid biosynthesis; L-methionine biosynthesis via de novo pathway; L-homoserine from L-aspartate: step 1/3.</text>
</comment>
<organism evidence="14 15">
    <name type="scientific">Lacticaseibacillus jixianensis</name>
    <dbReference type="NCBI Taxonomy" id="2486012"/>
    <lineage>
        <taxon>Bacteria</taxon>
        <taxon>Bacillati</taxon>
        <taxon>Bacillota</taxon>
        <taxon>Bacilli</taxon>
        <taxon>Lactobacillales</taxon>
        <taxon>Lactobacillaceae</taxon>
        <taxon>Lacticaseibacillus</taxon>
    </lineage>
</organism>
<dbReference type="CDD" id="cd04245">
    <property type="entry name" value="AAK_AKiii-YclM-BS"/>
    <property type="match status" value="1"/>
</dbReference>
<comment type="pathway">
    <text evidence="2 11">Amino-acid biosynthesis; L-lysine biosynthesis via DAP pathway; (S)-tetrahydrodipicolinate from L-aspartate: step 1/4.</text>
</comment>
<comment type="catalytic activity">
    <reaction evidence="9 10">
        <text>L-aspartate + ATP = 4-phospho-L-aspartate + ADP</text>
        <dbReference type="Rhea" id="RHEA:23776"/>
        <dbReference type="ChEBI" id="CHEBI:29991"/>
        <dbReference type="ChEBI" id="CHEBI:30616"/>
        <dbReference type="ChEBI" id="CHEBI:57535"/>
        <dbReference type="ChEBI" id="CHEBI:456216"/>
        <dbReference type="EC" id="2.7.2.4"/>
    </reaction>
</comment>
<keyword evidence="15" id="KW-1185">Reference proteome</keyword>
<dbReference type="Gene3D" id="3.40.1160.10">
    <property type="entry name" value="Acetylglutamate kinase-like"/>
    <property type="match status" value="1"/>
</dbReference>
<gene>
    <name evidence="14" type="ORF">ACFQ3L_02670</name>
</gene>
<dbReference type="InterPro" id="IPR054352">
    <property type="entry name" value="ACT_Aspartokinase"/>
</dbReference>
<comment type="function">
    <text evidence="1">Catalyzes the phosphorylation of the beta-carboxyl group of aspartic acid with ATP to yield 4-phospho-L-aspartate, which is involved in the branched biosynthetic pathway leading to the biosynthesis of amino acids threonine, isoleucine and methionine.</text>
</comment>
<keyword evidence="6 10" id="KW-0418">Kinase</keyword>
<dbReference type="InterPro" id="IPR001048">
    <property type="entry name" value="Asp/Glu/Uridylate_kinase"/>
</dbReference>
<evidence type="ECO:0000313" key="15">
    <source>
        <dbReference type="Proteomes" id="UP001597249"/>
    </source>
</evidence>
<dbReference type="PANTHER" id="PTHR21499:SF67">
    <property type="entry name" value="ASPARTOKINASE 3"/>
    <property type="match status" value="1"/>
</dbReference>
<dbReference type="InterPro" id="IPR018042">
    <property type="entry name" value="Aspartate_kinase_CS"/>
</dbReference>
<evidence type="ECO:0000256" key="3">
    <source>
        <dbReference type="ARBA" id="ARBA00010122"/>
    </source>
</evidence>
<feature type="domain" description="Aspartate/glutamate/uridylate kinase" evidence="12">
    <location>
        <begin position="2"/>
        <end position="277"/>
    </location>
</feature>
<dbReference type="InterPro" id="IPR036393">
    <property type="entry name" value="AceGlu_kinase-like_sf"/>
</dbReference>
<dbReference type="PANTHER" id="PTHR21499">
    <property type="entry name" value="ASPARTATE KINASE"/>
    <property type="match status" value="1"/>
</dbReference>
<dbReference type="InterPro" id="IPR045865">
    <property type="entry name" value="ACT-like_dom_sf"/>
</dbReference>
<dbReference type="SUPFAM" id="SSF53633">
    <property type="entry name" value="Carbamate kinase-like"/>
    <property type="match status" value="1"/>
</dbReference>
<dbReference type="RefSeq" id="WP_125584222.1">
    <property type="nucleotide sequence ID" value="NZ_JBHTMO010000006.1"/>
</dbReference>
<comment type="pathway">
    <text evidence="11">Amino-acid biosynthesis; L-threonine biosynthesis; L-threonine from L-aspartate: step 1/5.</text>
</comment>
<protein>
    <recommendedName>
        <fullName evidence="10">Aspartokinase</fullName>
        <ecNumber evidence="10">2.7.2.4</ecNumber>
    </recommendedName>
</protein>
<dbReference type="Gene3D" id="3.30.2130.10">
    <property type="entry name" value="VC0802-like"/>
    <property type="match status" value="1"/>
</dbReference>
<dbReference type="InterPro" id="IPR001341">
    <property type="entry name" value="Asp_kinase"/>
</dbReference>
<evidence type="ECO:0000259" key="13">
    <source>
        <dbReference type="Pfam" id="PF22468"/>
    </source>
</evidence>
<dbReference type="NCBIfam" id="TIGR00657">
    <property type="entry name" value="asp_kinases"/>
    <property type="match status" value="1"/>
</dbReference>
<dbReference type="PROSITE" id="PS00324">
    <property type="entry name" value="ASPARTOKINASE"/>
    <property type="match status" value="1"/>
</dbReference>
<dbReference type="EMBL" id="JBHTMO010000006">
    <property type="protein sequence ID" value="MFD1392492.1"/>
    <property type="molecule type" value="Genomic_DNA"/>
</dbReference>
<evidence type="ECO:0000256" key="9">
    <source>
        <dbReference type="ARBA" id="ARBA00047872"/>
    </source>
</evidence>
<keyword evidence="5" id="KW-0547">Nucleotide-binding</keyword>
<dbReference type="GO" id="GO:0004072">
    <property type="term" value="F:aspartate kinase activity"/>
    <property type="evidence" value="ECO:0007669"/>
    <property type="project" value="UniProtKB-EC"/>
</dbReference>
<comment type="caution">
    <text evidence="14">The sequence shown here is derived from an EMBL/GenBank/DDBJ whole genome shotgun (WGS) entry which is preliminary data.</text>
</comment>
<evidence type="ECO:0000256" key="6">
    <source>
        <dbReference type="ARBA" id="ARBA00022777"/>
    </source>
</evidence>
<keyword evidence="11" id="KW-0028">Amino-acid biosynthesis</keyword>
<evidence type="ECO:0000256" key="8">
    <source>
        <dbReference type="ARBA" id="ARBA00022915"/>
    </source>
</evidence>
<dbReference type="CDD" id="cd04911">
    <property type="entry name" value="ACT_AKiii-YclM-BS_1"/>
    <property type="match status" value="1"/>
</dbReference>
<evidence type="ECO:0000259" key="12">
    <source>
        <dbReference type="Pfam" id="PF00696"/>
    </source>
</evidence>
<dbReference type="Gene3D" id="1.20.120.1320">
    <property type="entry name" value="Aspartokinase, catalytic domain"/>
    <property type="match status" value="1"/>
</dbReference>
<accession>A0ABW4B641</accession>
<feature type="domain" description="Aspartokinase ACT" evidence="13">
    <location>
        <begin position="389"/>
        <end position="446"/>
    </location>
</feature>
<proteinExistence type="inferred from homology"/>
<name>A0ABW4B641_9LACO</name>
<keyword evidence="7" id="KW-0067">ATP-binding</keyword>
<keyword evidence="4 10" id="KW-0808">Transferase</keyword>
<dbReference type="InterPro" id="IPR035804">
    <property type="entry name" value="AKIII_YclM_N"/>
</dbReference>
<dbReference type="Proteomes" id="UP001597249">
    <property type="component" value="Unassembled WGS sequence"/>
</dbReference>
<evidence type="ECO:0000256" key="1">
    <source>
        <dbReference type="ARBA" id="ARBA00003121"/>
    </source>
</evidence>
<dbReference type="Pfam" id="PF22468">
    <property type="entry name" value="ACT_9"/>
    <property type="match status" value="1"/>
</dbReference>
<dbReference type="Pfam" id="PF00696">
    <property type="entry name" value="AA_kinase"/>
    <property type="match status" value="1"/>
</dbReference>
<evidence type="ECO:0000256" key="2">
    <source>
        <dbReference type="ARBA" id="ARBA00004766"/>
    </source>
</evidence>
<evidence type="ECO:0000256" key="10">
    <source>
        <dbReference type="RuleBase" id="RU003448"/>
    </source>
</evidence>
<dbReference type="InterPro" id="IPR042199">
    <property type="entry name" value="AsparK_Bifunc_asparK/hSer_DH"/>
</dbReference>
<evidence type="ECO:0000256" key="5">
    <source>
        <dbReference type="ARBA" id="ARBA00022741"/>
    </source>
</evidence>
<dbReference type="SUPFAM" id="SSF55021">
    <property type="entry name" value="ACT-like"/>
    <property type="match status" value="2"/>
</dbReference>
<sequence length="460" mass="49799">MKVIKFGGSSLATGAQLEKVIHIIRQDPTRQVVVVSAPGKRSPSDVKVTDLLKQLADQVLAGQDPAAQIEVILARYTEIQHYFGLADDVVEHLRQHLKRLAKATYPGVAYLKAAFMAQGEHMNAQLVAAVMTHLGMNARFVSPKALGITLTGKPGAAQVNEDSYTALAQFAVPEGAVIVVPGFYAYDEAGNVLTFPRGGSDITGSILAKGLGADLYENFTDVSWVYAADPRIVAQPRAINTLTYREMRELAYAGFSVFNDEALIPVIEAGIRVNIKNTNAPDDPGTIIAPTKNVQHHHHITGVAAKKGFTALYLHHYLINQEVGFTLKLLKILAQYGVSYEHMPSGIDDLTMIIDENQLTPQIKDQITAEVRAQIHPDELEWLPDFAIVMVVGEGLYARPDLVARIMVALADAGIEPSVINQGASKIGLMLTVPTARAAAAVRAIYALSCRRQTAPAAER</sequence>
<reference evidence="15" key="1">
    <citation type="journal article" date="2019" name="Int. J. Syst. Evol. Microbiol.">
        <title>The Global Catalogue of Microorganisms (GCM) 10K type strain sequencing project: providing services to taxonomists for standard genome sequencing and annotation.</title>
        <authorList>
            <consortium name="The Broad Institute Genomics Platform"/>
            <consortium name="The Broad Institute Genome Sequencing Center for Infectious Disease"/>
            <person name="Wu L."/>
            <person name="Ma J."/>
        </authorList>
    </citation>
    <scope>NUCLEOTIDE SEQUENCE [LARGE SCALE GENOMIC DNA]</scope>
    <source>
        <strain evidence="15">CCM 8911</strain>
    </source>
</reference>
<keyword evidence="8" id="KW-0220">Diaminopimelate biosynthesis</keyword>